<gene>
    <name evidence="1" type="ORF">AZE42_13241</name>
</gene>
<evidence type="ECO:0000313" key="1">
    <source>
        <dbReference type="EMBL" id="OJA19284.1"/>
    </source>
</evidence>
<dbReference type="Proteomes" id="UP000183567">
    <property type="component" value="Unassembled WGS sequence"/>
</dbReference>
<dbReference type="EMBL" id="LVVM01001104">
    <property type="protein sequence ID" value="OJA19284.1"/>
    <property type="molecule type" value="Genomic_DNA"/>
</dbReference>
<protein>
    <submittedName>
        <fullName evidence="1">Uncharacterized protein</fullName>
    </submittedName>
</protein>
<reference evidence="1 2" key="1">
    <citation type="submission" date="2016-03" db="EMBL/GenBank/DDBJ databases">
        <title>Comparative genomics of the ectomycorrhizal sister species Rhizopogon vinicolor and Rhizopogon vesiculosus (Basidiomycota: Boletales) reveals a divergence of the mating type B locus.</title>
        <authorList>
            <person name="Mujic A.B."/>
            <person name="Kuo A."/>
            <person name="Tritt A."/>
            <person name="Lipzen A."/>
            <person name="Chen C."/>
            <person name="Johnson J."/>
            <person name="Sharma A."/>
            <person name="Barry K."/>
            <person name="Grigoriev I.V."/>
            <person name="Spatafora J.W."/>
        </authorList>
    </citation>
    <scope>NUCLEOTIDE SEQUENCE [LARGE SCALE GENOMIC DNA]</scope>
    <source>
        <strain evidence="1 2">AM-OR11-056</strain>
    </source>
</reference>
<organism evidence="1 2">
    <name type="scientific">Rhizopogon vesiculosus</name>
    <dbReference type="NCBI Taxonomy" id="180088"/>
    <lineage>
        <taxon>Eukaryota</taxon>
        <taxon>Fungi</taxon>
        <taxon>Dikarya</taxon>
        <taxon>Basidiomycota</taxon>
        <taxon>Agaricomycotina</taxon>
        <taxon>Agaricomycetes</taxon>
        <taxon>Agaricomycetidae</taxon>
        <taxon>Boletales</taxon>
        <taxon>Suillineae</taxon>
        <taxon>Rhizopogonaceae</taxon>
        <taxon>Rhizopogon</taxon>
    </lineage>
</organism>
<keyword evidence="2" id="KW-1185">Reference proteome</keyword>
<proteinExistence type="predicted"/>
<dbReference type="AlphaFoldDB" id="A0A1J8R5V1"/>
<sequence>MTVDEMAKTFMLDDLRAALGEGRLAIANCLLNVSKCGARSACSSKATMNSVLSPPKLFLPSRPLRPGHADAMMQLL</sequence>
<accession>A0A1J8R5V1</accession>
<evidence type="ECO:0000313" key="2">
    <source>
        <dbReference type="Proteomes" id="UP000183567"/>
    </source>
</evidence>
<comment type="caution">
    <text evidence="1">The sequence shown here is derived from an EMBL/GenBank/DDBJ whole genome shotgun (WGS) entry which is preliminary data.</text>
</comment>
<name>A0A1J8R5V1_9AGAM</name>